<comment type="caution">
    <text evidence="2">The sequence shown here is derived from an EMBL/GenBank/DDBJ whole genome shotgun (WGS) entry which is preliminary data.</text>
</comment>
<organism evidence="2 3">
    <name type="scientific">Botryotinia narcissicola</name>
    <dbReference type="NCBI Taxonomy" id="278944"/>
    <lineage>
        <taxon>Eukaryota</taxon>
        <taxon>Fungi</taxon>
        <taxon>Dikarya</taxon>
        <taxon>Ascomycota</taxon>
        <taxon>Pezizomycotina</taxon>
        <taxon>Leotiomycetes</taxon>
        <taxon>Helotiales</taxon>
        <taxon>Sclerotiniaceae</taxon>
        <taxon>Botryotinia</taxon>
    </lineage>
</organism>
<keyword evidence="3" id="KW-1185">Reference proteome</keyword>
<proteinExistence type="predicted"/>
<feature type="signal peptide" evidence="1">
    <location>
        <begin position="1"/>
        <end position="30"/>
    </location>
</feature>
<evidence type="ECO:0000256" key="1">
    <source>
        <dbReference type="SAM" id="SignalP"/>
    </source>
</evidence>
<evidence type="ECO:0000313" key="2">
    <source>
        <dbReference type="EMBL" id="TGO52296.1"/>
    </source>
</evidence>
<dbReference type="Proteomes" id="UP000297452">
    <property type="component" value="Unassembled WGS sequence"/>
</dbReference>
<dbReference type="OrthoDB" id="3502192at2759"/>
<reference evidence="2 3" key="1">
    <citation type="submission" date="2017-12" db="EMBL/GenBank/DDBJ databases">
        <title>Comparative genomics of Botrytis spp.</title>
        <authorList>
            <person name="Valero-Jimenez C.A."/>
            <person name="Tapia P."/>
            <person name="Veloso J."/>
            <person name="Silva-Moreno E."/>
            <person name="Staats M."/>
            <person name="Valdes J.H."/>
            <person name="Van Kan J.A.L."/>
        </authorList>
    </citation>
    <scope>NUCLEOTIDE SEQUENCE [LARGE SCALE GENOMIC DNA]</scope>
    <source>
        <strain evidence="2 3">MUCL2120</strain>
    </source>
</reference>
<dbReference type="AlphaFoldDB" id="A0A4Z1HT87"/>
<feature type="chain" id="PRO_5021412380" evidence="1">
    <location>
        <begin position="31"/>
        <end position="193"/>
    </location>
</feature>
<keyword evidence="1" id="KW-0732">Signal</keyword>
<accession>A0A4Z1HT87</accession>
<name>A0A4Z1HT87_9HELO</name>
<protein>
    <submittedName>
        <fullName evidence="2">Uncharacterized protein</fullName>
    </submittedName>
</protein>
<gene>
    <name evidence="2" type="ORF">BOTNAR_0329g00090</name>
</gene>
<sequence length="193" mass="20999">MICTARPSSLISLTVLVVLSITFSSSTVYALPAIDIGPIANLQNENTSTPNVTLDERDQKGNLRRTDEVVAYKNCCGYTPLPGTGGRFVVNLAGWVNNDNTPNVVKTLTQDDCAPGLVKNIENIGGSIDAKTWKCLPSYGAPMDTYVYFVLKKGDNDKVAEALSETHKIEPAWECLSGHESSEWCKDQQRIAS</sequence>
<evidence type="ECO:0000313" key="3">
    <source>
        <dbReference type="Proteomes" id="UP000297452"/>
    </source>
</evidence>
<dbReference type="EMBL" id="PQXJ01000329">
    <property type="protein sequence ID" value="TGO52296.1"/>
    <property type="molecule type" value="Genomic_DNA"/>
</dbReference>